<keyword evidence="3" id="KW-1185">Reference proteome</keyword>
<reference evidence="2 3" key="1">
    <citation type="submission" date="2023-10" db="EMBL/GenBank/DDBJ databases">
        <title>Wastewater isolates of ESBL- and carbapenemase-producing Gram-negative bacteria from New Zealand.</title>
        <authorList>
            <person name="Straub C."/>
            <person name="Weaver L."/>
            <person name="Cornelius A."/>
            <person name="Mcgill E."/>
            <person name="Dyet K."/>
            <person name="White L."/>
            <person name="Pattis I."/>
        </authorList>
    </citation>
    <scope>NUCLEOTIDE SEQUENCE [LARGE SCALE GENOMIC DNA]</scope>
    <source>
        <strain evidence="2 3">ESBL09</strain>
    </source>
</reference>
<organism evidence="2 3">
    <name type="scientific">Kluyvera ascorbata</name>
    <dbReference type="NCBI Taxonomy" id="51288"/>
    <lineage>
        <taxon>Bacteria</taxon>
        <taxon>Pseudomonadati</taxon>
        <taxon>Pseudomonadota</taxon>
        <taxon>Gammaproteobacteria</taxon>
        <taxon>Enterobacterales</taxon>
        <taxon>Enterobacteriaceae</taxon>
        <taxon>Kluyvera</taxon>
    </lineage>
</organism>
<accession>A0AB35XCX4</accession>
<evidence type="ECO:0008006" key="4">
    <source>
        <dbReference type="Google" id="ProtNLM"/>
    </source>
</evidence>
<feature type="signal peptide" evidence="1">
    <location>
        <begin position="1"/>
        <end position="22"/>
    </location>
</feature>
<protein>
    <recommendedName>
        <fullName evidence="4">Lipoprotein</fullName>
    </recommendedName>
</protein>
<dbReference type="RefSeq" id="WP_331389586.1">
    <property type="nucleotide sequence ID" value="NZ_JAZKKV010000004.1"/>
</dbReference>
<proteinExistence type="predicted"/>
<name>A0AB35XCX4_9ENTR</name>
<comment type="caution">
    <text evidence="2">The sequence shown here is derived from an EMBL/GenBank/DDBJ whole genome shotgun (WGS) entry which is preliminary data.</text>
</comment>
<dbReference type="Proteomes" id="UP001331691">
    <property type="component" value="Unassembled WGS sequence"/>
</dbReference>
<sequence>MKCLSLSFLALALASLTITGCAGLPDSKIEKVDCVAKYTSGTWPGGEHWVKVDERRVNHVGHRYVHAKSDLVLHFYGRWQREDLFTDYQCKKAGEA</sequence>
<evidence type="ECO:0000313" key="3">
    <source>
        <dbReference type="Proteomes" id="UP001331691"/>
    </source>
</evidence>
<keyword evidence="1" id="KW-0732">Signal</keyword>
<evidence type="ECO:0000256" key="1">
    <source>
        <dbReference type="SAM" id="SignalP"/>
    </source>
</evidence>
<dbReference type="AlphaFoldDB" id="A0AB35XCX4"/>
<feature type="chain" id="PRO_5044217889" description="Lipoprotein" evidence="1">
    <location>
        <begin position="23"/>
        <end position="96"/>
    </location>
</feature>
<dbReference type="PROSITE" id="PS51257">
    <property type="entry name" value="PROKAR_LIPOPROTEIN"/>
    <property type="match status" value="1"/>
</dbReference>
<dbReference type="EMBL" id="JAZKKV010000004">
    <property type="protein sequence ID" value="MEE9657483.1"/>
    <property type="molecule type" value="Genomic_DNA"/>
</dbReference>
<evidence type="ECO:0000313" key="2">
    <source>
        <dbReference type="EMBL" id="MEE9657483.1"/>
    </source>
</evidence>
<gene>
    <name evidence="2" type="ORF">V4836_25860</name>
</gene>